<feature type="compositionally biased region" description="Polar residues" evidence="1">
    <location>
        <begin position="275"/>
        <end position="285"/>
    </location>
</feature>
<proteinExistence type="predicted"/>
<dbReference type="InterPro" id="IPR025836">
    <property type="entry name" value="Zn_knuckle_CX2CX4HX4C"/>
</dbReference>
<feature type="domain" description="Zinc knuckle CX2CX4HX4C" evidence="2">
    <location>
        <begin position="197"/>
        <end position="220"/>
    </location>
</feature>
<organism evidence="3 4">
    <name type="scientific">Hibiscus sabdariffa</name>
    <name type="common">roselle</name>
    <dbReference type="NCBI Taxonomy" id="183260"/>
    <lineage>
        <taxon>Eukaryota</taxon>
        <taxon>Viridiplantae</taxon>
        <taxon>Streptophyta</taxon>
        <taxon>Embryophyta</taxon>
        <taxon>Tracheophyta</taxon>
        <taxon>Spermatophyta</taxon>
        <taxon>Magnoliopsida</taxon>
        <taxon>eudicotyledons</taxon>
        <taxon>Gunneridae</taxon>
        <taxon>Pentapetalae</taxon>
        <taxon>rosids</taxon>
        <taxon>malvids</taxon>
        <taxon>Malvales</taxon>
        <taxon>Malvaceae</taxon>
        <taxon>Malvoideae</taxon>
        <taxon>Hibiscus</taxon>
    </lineage>
</organism>
<feature type="region of interest" description="Disordered" evidence="1">
    <location>
        <begin position="260"/>
        <end position="297"/>
    </location>
</feature>
<evidence type="ECO:0000313" key="4">
    <source>
        <dbReference type="Proteomes" id="UP001396334"/>
    </source>
</evidence>
<keyword evidence="4" id="KW-1185">Reference proteome</keyword>
<dbReference type="PANTHER" id="PTHR31286:SF178">
    <property type="entry name" value="DUF4283 DOMAIN-CONTAINING PROTEIN"/>
    <property type="match status" value="1"/>
</dbReference>
<dbReference type="EMBL" id="JBBPBN010000009">
    <property type="protein sequence ID" value="KAK9031981.1"/>
    <property type="molecule type" value="Genomic_DNA"/>
</dbReference>
<gene>
    <name evidence="3" type="ORF">V6N11_056266</name>
</gene>
<dbReference type="Pfam" id="PF14392">
    <property type="entry name" value="zf-CCHC_4"/>
    <property type="match status" value="1"/>
</dbReference>
<evidence type="ECO:0000313" key="3">
    <source>
        <dbReference type="EMBL" id="KAK9031981.1"/>
    </source>
</evidence>
<comment type="caution">
    <text evidence="3">The sequence shown here is derived from an EMBL/GenBank/DDBJ whole genome shotgun (WGS) entry which is preliminary data.</text>
</comment>
<protein>
    <recommendedName>
        <fullName evidence="2">Zinc knuckle CX2CX4HX4C domain-containing protein</fullName>
    </recommendedName>
</protein>
<dbReference type="PANTHER" id="PTHR31286">
    <property type="entry name" value="GLYCINE-RICH CELL WALL STRUCTURAL PROTEIN 1.8-LIKE"/>
    <property type="match status" value="1"/>
</dbReference>
<accession>A0ABR2T3B4</accession>
<feature type="compositionally biased region" description="Low complexity" evidence="1">
    <location>
        <begin position="288"/>
        <end position="297"/>
    </location>
</feature>
<dbReference type="Proteomes" id="UP001396334">
    <property type="component" value="Unassembled WGS sequence"/>
</dbReference>
<feature type="compositionally biased region" description="Polar residues" evidence="1">
    <location>
        <begin position="430"/>
        <end position="450"/>
    </location>
</feature>
<reference evidence="3 4" key="1">
    <citation type="journal article" date="2024" name="G3 (Bethesda)">
        <title>Genome assembly of Hibiscus sabdariffa L. provides insights into metabolisms of medicinal natural products.</title>
        <authorList>
            <person name="Kim T."/>
        </authorList>
    </citation>
    <scope>NUCLEOTIDE SEQUENCE [LARGE SCALE GENOMIC DNA]</scope>
    <source>
        <strain evidence="3">TK-2024</strain>
        <tissue evidence="3">Old leaves</tissue>
    </source>
</reference>
<feature type="region of interest" description="Disordered" evidence="1">
    <location>
        <begin position="428"/>
        <end position="456"/>
    </location>
</feature>
<dbReference type="InterPro" id="IPR040256">
    <property type="entry name" value="At4g02000-like"/>
</dbReference>
<evidence type="ECO:0000259" key="2">
    <source>
        <dbReference type="Pfam" id="PF14392"/>
    </source>
</evidence>
<sequence>MDSELLHSMETLQFTEAESGSVVMESPGDEGESSLWLVGSVVTNKIVKGDSVCSIFRSVWKSKHVSEILELRPNFFLIKPVGVESKDMILKRRPWVVHDDLFSIELYNPTWWAVDFKFNNMVIWVRVYQLPLRALNGAMGLQLGGCIGKAIGVDHRVEGGNLWEFLHIRVSIDITKPLGCCVFLGNGQGRKPSPCPLKYERLSRFCYYCGLLGHDLAVCQTKPAEFDHRKLQYGTPTAEVPISCVGTGTAPTDATYMEPAGDTTGPDPVAPPMDGSTQHVSSASVERTAAPAPTDPASSVTAAVATACDDHEQVLNAEPPVPKHADTGNVIEVCQTAGTLQKVEGSCSVAGTVASDSEGRAVVCHDVEVSELAGSKHAVELQQSEGGMDMGPVLPLVISAAIGVTPARAKRSLQGKYEVCTPFQPKRTRLQLSDSDGKNTGMSSLNSTTEVAEVSR</sequence>
<name>A0ABR2T3B4_9ROSI</name>
<evidence type="ECO:0000256" key="1">
    <source>
        <dbReference type="SAM" id="MobiDB-lite"/>
    </source>
</evidence>